<keyword evidence="2" id="KW-1185">Reference proteome</keyword>
<proteinExistence type="predicted"/>
<protein>
    <submittedName>
        <fullName evidence="1">Uncharacterized protein</fullName>
    </submittedName>
</protein>
<accession>A0A934W7W7</accession>
<comment type="caution">
    <text evidence="1">The sequence shown here is derived from an EMBL/GenBank/DDBJ whole genome shotgun (WGS) entry which is preliminary data.</text>
</comment>
<name>A0A934W7W7_9BURK</name>
<organism evidence="1 2">
    <name type="scientific">Noviherbaspirillum pedocola</name>
    <dbReference type="NCBI Taxonomy" id="2801341"/>
    <lineage>
        <taxon>Bacteria</taxon>
        <taxon>Pseudomonadati</taxon>
        <taxon>Pseudomonadota</taxon>
        <taxon>Betaproteobacteria</taxon>
        <taxon>Burkholderiales</taxon>
        <taxon>Oxalobacteraceae</taxon>
        <taxon>Noviherbaspirillum</taxon>
    </lineage>
</organism>
<sequence>MLRDANVMQRLCHAEKDDSLQVTNTEETIPNVNYVNCLDTCSTQGIDVDAFAFSRSAAHSRGNTAHEIFSPMPRTGGSNSVAIRMRICDTARRHGWHSFWHGAASALRSRRKEPE</sequence>
<evidence type="ECO:0000313" key="2">
    <source>
        <dbReference type="Proteomes" id="UP000622890"/>
    </source>
</evidence>
<dbReference type="EMBL" id="JAEPBG010000006">
    <property type="protein sequence ID" value="MBK4736108.1"/>
    <property type="molecule type" value="Genomic_DNA"/>
</dbReference>
<evidence type="ECO:0000313" key="1">
    <source>
        <dbReference type="EMBL" id="MBK4736108.1"/>
    </source>
</evidence>
<reference evidence="1" key="1">
    <citation type="submission" date="2021-01" db="EMBL/GenBank/DDBJ databases">
        <title>Genome sequence of strain Noviherbaspirillum sp. DKR-6.</title>
        <authorList>
            <person name="Chaudhary D.K."/>
        </authorList>
    </citation>
    <scope>NUCLEOTIDE SEQUENCE</scope>
    <source>
        <strain evidence="1">DKR-6</strain>
    </source>
</reference>
<dbReference type="AlphaFoldDB" id="A0A934W7W7"/>
<dbReference type="Proteomes" id="UP000622890">
    <property type="component" value="Unassembled WGS sequence"/>
</dbReference>
<gene>
    <name evidence="1" type="ORF">JJB74_15910</name>
</gene>